<dbReference type="AlphaFoldDB" id="A0A6D2CA37"/>
<feature type="signal peptide" evidence="1">
    <location>
        <begin position="1"/>
        <end position="23"/>
    </location>
</feature>
<proteinExistence type="predicted"/>
<dbReference type="InterPro" id="IPR025178">
    <property type="entry name" value="Lnb_N"/>
</dbReference>
<dbReference type="InterPro" id="IPR057165">
    <property type="entry name" value="DUF7843"/>
</dbReference>
<accession>A0A6D2CA37</accession>
<sequence length="604" mass="70413">MQFSLSIRFMFLISLISSMICYADTLTTESNISKHIKSVSFLDSQNKARQIYTIYTSLAKHKDIAEAKQWHSLLHYENNKSLINKKSRFFISPKGYINPLAEYNAFIYSILLEELHALNRVKNQSYNDDKSLICQYPARLNFIATQLQGIERKRLLDYIDTKKCIGLRTFYNRASFDFISLEFAGESDINPNSAMGHIYLSTQESFHADRAYTISFFATTNLGFNPINYIRVFIGGVRGHVVLMPAKSARSEYLDDEKRTLYRFKLLLNTYQKRLLQQHLWELKDKEIHYKFITYNCNTAMRKILGVANRAFDIRSKKILQTPTEYLSLLHKQGLITQQDITLPEKKQEFVKRHGENNVLDTKKNSRLSFSYAGFTPFVTPTNHHLQIEFNPIYIDGRNADTAYKEFMEAKLAAFSVGLDSITLQPYINKLELLRLKSVLDIAQTRSFSKLMNISFESNLYQPNDNGGFLAVANTSSHIMPTIEFGLGIGKYTKHTRWYILPRIGYRYEVIHNVYMGFESGVITSFRWHDYDFKGIFNYTYFYDFMGNNRGYDGMLYVYFGMAVLKNIDIFIASKYYHTLLQTSKIPYEATELLQYNTGIAWYF</sequence>
<gene>
    <name evidence="4" type="ORF">LS77_003765</name>
</gene>
<dbReference type="Pfam" id="PF13387">
    <property type="entry name" value="Lnb_N"/>
    <property type="match status" value="1"/>
</dbReference>
<evidence type="ECO:0000313" key="5">
    <source>
        <dbReference type="Proteomes" id="UP000029870"/>
    </source>
</evidence>
<evidence type="ECO:0000259" key="3">
    <source>
        <dbReference type="Pfam" id="PF25225"/>
    </source>
</evidence>
<name>A0A6D2CA37_9HELI</name>
<evidence type="ECO:0000259" key="2">
    <source>
        <dbReference type="Pfam" id="PF13387"/>
    </source>
</evidence>
<feature type="chain" id="PRO_5030150964" evidence="1">
    <location>
        <begin position="24"/>
        <end position="604"/>
    </location>
</feature>
<dbReference type="Proteomes" id="UP000029870">
    <property type="component" value="Unassembled WGS sequence"/>
</dbReference>
<evidence type="ECO:0000256" key="1">
    <source>
        <dbReference type="SAM" id="SignalP"/>
    </source>
</evidence>
<reference evidence="4 5" key="1">
    <citation type="journal article" date="2014" name="Genome Announc.">
        <title>Draft genome sequences of eight enterohepatic helicobacter species isolated from both laboratory and wild rodents.</title>
        <authorList>
            <person name="Sheh A."/>
            <person name="Shen Z."/>
            <person name="Fox J.G."/>
        </authorList>
    </citation>
    <scope>NUCLEOTIDE SEQUENCE [LARGE SCALE GENOMIC DNA]</scope>
    <source>
        <strain evidence="4 5">Missouri</strain>
    </source>
</reference>
<feature type="domain" description="Lnb N-terminal periplasmic" evidence="2">
    <location>
        <begin position="189"/>
        <end position="324"/>
    </location>
</feature>
<keyword evidence="1" id="KW-0732">Signal</keyword>
<evidence type="ECO:0000313" key="4">
    <source>
        <dbReference type="EMBL" id="TLE05329.1"/>
    </source>
</evidence>
<comment type="caution">
    <text evidence="4">The sequence shown here is derived from an EMBL/GenBank/DDBJ whole genome shotgun (WGS) entry which is preliminary data.</text>
</comment>
<dbReference type="Pfam" id="PF25225">
    <property type="entry name" value="DUF7843"/>
    <property type="match status" value="1"/>
</dbReference>
<dbReference type="EMBL" id="JRPH02000008">
    <property type="protein sequence ID" value="TLE05329.1"/>
    <property type="molecule type" value="Genomic_DNA"/>
</dbReference>
<feature type="domain" description="DUF7843" evidence="3">
    <location>
        <begin position="63"/>
        <end position="146"/>
    </location>
</feature>
<protein>
    <submittedName>
        <fullName evidence="4">DUF4105 domain-containing protein</fullName>
    </submittedName>
</protein>
<organism evidence="4 5">
    <name type="scientific">Helicobacter bilis</name>
    <dbReference type="NCBI Taxonomy" id="37372"/>
    <lineage>
        <taxon>Bacteria</taxon>
        <taxon>Pseudomonadati</taxon>
        <taxon>Campylobacterota</taxon>
        <taxon>Epsilonproteobacteria</taxon>
        <taxon>Campylobacterales</taxon>
        <taxon>Helicobacteraceae</taxon>
        <taxon>Helicobacter</taxon>
    </lineage>
</organism>